<reference evidence="10" key="2">
    <citation type="submission" date="2021-04" db="EMBL/GenBank/DDBJ databases">
        <title>Complete Genome and methylome analysis of Thiothrix fructosivorans ATCC 49748.</title>
        <authorList>
            <person name="Fomenkov A."/>
            <person name="Sun L."/>
            <person name="Vincze T."/>
            <person name="Grabovich M.Y."/>
            <person name="Roberts R.J."/>
        </authorList>
    </citation>
    <scope>NUCLEOTIDE SEQUENCE</scope>
    <source>
        <strain evidence="10">ATCC 49748</strain>
    </source>
</reference>
<accession>A0A8B0SKE7</accession>
<name>A0A8B0SKE7_9GAMM</name>
<dbReference type="InterPro" id="IPR009010">
    <property type="entry name" value="Asp_de-COase-like_dom_sf"/>
</dbReference>
<dbReference type="InterPro" id="IPR006657">
    <property type="entry name" value="MoPterin_dinucl-bd_dom"/>
</dbReference>
<dbReference type="GO" id="GO:0051536">
    <property type="term" value="F:iron-sulfur cluster binding"/>
    <property type="evidence" value="ECO:0007669"/>
    <property type="project" value="UniProtKB-KW"/>
</dbReference>
<comment type="similarity">
    <text evidence="2">Belongs to the prokaryotic molybdopterin-containing oxidoreductase family.</text>
</comment>
<keyword evidence="3" id="KW-0500">Molybdenum</keyword>
<evidence type="ECO:0000313" key="11">
    <source>
        <dbReference type="Proteomes" id="UP000664466"/>
    </source>
</evidence>
<dbReference type="GO" id="GO:0046872">
    <property type="term" value="F:metal ion binding"/>
    <property type="evidence" value="ECO:0007669"/>
    <property type="project" value="UniProtKB-KW"/>
</dbReference>
<evidence type="ECO:0000313" key="9">
    <source>
        <dbReference type="EMBL" id="MBO0612707.1"/>
    </source>
</evidence>
<sequence length="270" mass="29717">MSTVVRVACPHDCPDTCAMLVTVNEAGRAIKVEGDPNQPATDGVLCTKVTRYTERTYHKDRLLYPMRRMGNKGEGKFVRITWDEALDEIASRLQAIAQRAPEAIVPYSYGGTMGYVQSEGMAARLFNKLGGSRLDRTICASAGAAGMRTTYGAGVCYPPLRNWSMATSTNRMDTVTSCSVIRLSNLEIHPVDAAQRGIQEGQDLRVFNERGEFQVKAVITERIRPGVVMAYSIWWKKMGRDGKNCNEVASQALTDLGNAATFYDCLVEVA</sequence>
<evidence type="ECO:0000256" key="2">
    <source>
        <dbReference type="ARBA" id="ARBA00010312"/>
    </source>
</evidence>
<evidence type="ECO:0000259" key="8">
    <source>
        <dbReference type="PROSITE" id="PS51669"/>
    </source>
</evidence>
<evidence type="ECO:0000256" key="6">
    <source>
        <dbReference type="ARBA" id="ARBA00023004"/>
    </source>
</evidence>
<evidence type="ECO:0000313" key="10">
    <source>
        <dbReference type="EMBL" id="QTX11826.1"/>
    </source>
</evidence>
<dbReference type="SUPFAM" id="SSF53706">
    <property type="entry name" value="Formate dehydrogenase/DMSO reductase, domains 1-3"/>
    <property type="match status" value="1"/>
</dbReference>
<evidence type="ECO:0000256" key="1">
    <source>
        <dbReference type="ARBA" id="ARBA00001942"/>
    </source>
</evidence>
<keyword evidence="11" id="KW-1185">Reference proteome</keyword>
<dbReference type="Pfam" id="PF01568">
    <property type="entry name" value="Molydop_binding"/>
    <property type="match status" value="1"/>
</dbReference>
<dbReference type="InterPro" id="IPR006656">
    <property type="entry name" value="Mopterin_OxRdtase"/>
</dbReference>
<dbReference type="AlphaFoldDB" id="A0A8B0SKE7"/>
<dbReference type="InterPro" id="IPR050612">
    <property type="entry name" value="Prok_Mopterin_Oxidored"/>
</dbReference>
<gene>
    <name evidence="10" type="ORF">J1836_005670</name>
    <name evidence="9" type="ORF">J1836_07155</name>
</gene>
<evidence type="ECO:0000256" key="4">
    <source>
        <dbReference type="ARBA" id="ARBA00022723"/>
    </source>
</evidence>
<dbReference type="SMART" id="SM00926">
    <property type="entry name" value="Molybdop_Fe4S4"/>
    <property type="match status" value="1"/>
</dbReference>
<dbReference type="Pfam" id="PF00384">
    <property type="entry name" value="Molybdopterin"/>
    <property type="match status" value="1"/>
</dbReference>
<comment type="cofactor">
    <cofactor evidence="1">
        <name>Mo-bis(molybdopterin guanine dinucleotide)</name>
        <dbReference type="ChEBI" id="CHEBI:60539"/>
    </cofactor>
</comment>
<proteinExistence type="inferred from homology"/>
<keyword evidence="5" id="KW-0560">Oxidoreductase</keyword>
<protein>
    <submittedName>
        <fullName evidence="10">Molybdopterin-dependent oxidoreductase</fullName>
    </submittedName>
</protein>
<dbReference type="EMBL" id="CP072748">
    <property type="protein sequence ID" value="QTX11826.1"/>
    <property type="molecule type" value="Genomic_DNA"/>
</dbReference>
<dbReference type="InterPro" id="IPR006655">
    <property type="entry name" value="Mopterin_OxRdtase_prok_CS"/>
</dbReference>
<feature type="domain" description="4Fe-4S Mo/W bis-MGD-type" evidence="8">
    <location>
        <begin position="2"/>
        <end position="60"/>
    </location>
</feature>
<dbReference type="EMBL" id="JAFMPM010000006">
    <property type="protein sequence ID" value="MBO0612707.1"/>
    <property type="molecule type" value="Genomic_DNA"/>
</dbReference>
<keyword evidence="7" id="KW-0411">Iron-sulfur</keyword>
<dbReference type="Pfam" id="PF04879">
    <property type="entry name" value="Molybdop_Fe4S4"/>
    <property type="match status" value="1"/>
</dbReference>
<evidence type="ECO:0000256" key="7">
    <source>
        <dbReference type="ARBA" id="ARBA00023014"/>
    </source>
</evidence>
<dbReference type="SUPFAM" id="SSF50692">
    <property type="entry name" value="ADC-like"/>
    <property type="match status" value="1"/>
</dbReference>
<keyword evidence="4" id="KW-0479">Metal-binding</keyword>
<dbReference type="PROSITE" id="PS51669">
    <property type="entry name" value="4FE4S_MOW_BIS_MGD"/>
    <property type="match status" value="1"/>
</dbReference>
<evidence type="ECO:0000256" key="3">
    <source>
        <dbReference type="ARBA" id="ARBA00022505"/>
    </source>
</evidence>
<dbReference type="Gene3D" id="2.40.40.20">
    <property type="match status" value="1"/>
</dbReference>
<organism evidence="10">
    <name type="scientific">Thiothrix fructosivorans</name>
    <dbReference type="NCBI Taxonomy" id="111770"/>
    <lineage>
        <taxon>Bacteria</taxon>
        <taxon>Pseudomonadati</taxon>
        <taxon>Pseudomonadota</taxon>
        <taxon>Gammaproteobacteria</taxon>
        <taxon>Thiotrichales</taxon>
        <taxon>Thiotrichaceae</taxon>
        <taxon>Thiothrix</taxon>
    </lineage>
</organism>
<dbReference type="Gene3D" id="3.40.50.12440">
    <property type="match status" value="1"/>
</dbReference>
<dbReference type="InterPro" id="IPR006963">
    <property type="entry name" value="Mopterin_OxRdtase_4Fe-4S_dom"/>
</dbReference>
<dbReference type="GO" id="GO:0016491">
    <property type="term" value="F:oxidoreductase activity"/>
    <property type="evidence" value="ECO:0007669"/>
    <property type="project" value="UniProtKB-KW"/>
</dbReference>
<dbReference type="PANTHER" id="PTHR43742">
    <property type="entry name" value="TRIMETHYLAMINE-N-OXIDE REDUCTASE"/>
    <property type="match status" value="1"/>
</dbReference>
<dbReference type="Gene3D" id="2.20.25.90">
    <property type="entry name" value="ADC-like domains"/>
    <property type="match status" value="1"/>
</dbReference>
<reference evidence="9 11" key="1">
    <citation type="submission" date="2021-03" db="EMBL/GenBank/DDBJ databases">
        <title>Draft genome and methylome analysis of Thiotrix fructosivoruns ATCC 49748.</title>
        <authorList>
            <person name="Fomenkov A."/>
            <person name="Grabovich M.Y."/>
            <person name="Roberts R.J."/>
        </authorList>
    </citation>
    <scope>NUCLEOTIDE SEQUENCE [LARGE SCALE GENOMIC DNA]</scope>
    <source>
        <strain evidence="9 11">ATCC 49748</strain>
    </source>
</reference>
<dbReference type="Proteomes" id="UP000664466">
    <property type="component" value="Unassembled WGS sequence"/>
</dbReference>
<dbReference type="GO" id="GO:0043546">
    <property type="term" value="F:molybdopterin cofactor binding"/>
    <property type="evidence" value="ECO:0007669"/>
    <property type="project" value="InterPro"/>
</dbReference>
<evidence type="ECO:0000256" key="5">
    <source>
        <dbReference type="ARBA" id="ARBA00023002"/>
    </source>
</evidence>
<keyword evidence="6" id="KW-0408">Iron</keyword>
<dbReference type="PROSITE" id="PS00932">
    <property type="entry name" value="MOLYBDOPTERIN_PROK_3"/>
    <property type="match status" value="1"/>
</dbReference>
<dbReference type="PANTHER" id="PTHR43742:SF6">
    <property type="entry name" value="OXIDOREDUCTASE YYAE-RELATED"/>
    <property type="match status" value="1"/>
</dbReference>
<dbReference type="RefSeq" id="WP_207250394.1">
    <property type="nucleotide sequence ID" value="NZ_JAFMPM010000006.1"/>
</dbReference>